<gene>
    <name evidence="2" type="ORF">M0R45_015218</name>
</gene>
<sequence length="109" mass="11830">MALAMRGFILVAPKPRTVQIPICNYYQRKNSMIMLQTQHDLKHGRNISRSIITCAKKQRISSGSGGQINQTTSADQLNVSDASSSNSQTNGEKSKGDANTDSKKTGTTD</sequence>
<feature type="region of interest" description="Disordered" evidence="1">
    <location>
        <begin position="58"/>
        <end position="109"/>
    </location>
</feature>
<accession>A0AAW1XQP0</accession>
<keyword evidence="3" id="KW-1185">Reference proteome</keyword>
<dbReference type="EMBL" id="JBEDUW010000003">
    <property type="protein sequence ID" value="KAK9938485.1"/>
    <property type="molecule type" value="Genomic_DNA"/>
</dbReference>
<feature type="compositionally biased region" description="Basic and acidic residues" evidence="1">
    <location>
        <begin position="92"/>
        <end position="109"/>
    </location>
</feature>
<proteinExistence type="predicted"/>
<organism evidence="2 3">
    <name type="scientific">Rubus argutus</name>
    <name type="common">Southern blackberry</name>
    <dbReference type="NCBI Taxonomy" id="59490"/>
    <lineage>
        <taxon>Eukaryota</taxon>
        <taxon>Viridiplantae</taxon>
        <taxon>Streptophyta</taxon>
        <taxon>Embryophyta</taxon>
        <taxon>Tracheophyta</taxon>
        <taxon>Spermatophyta</taxon>
        <taxon>Magnoliopsida</taxon>
        <taxon>eudicotyledons</taxon>
        <taxon>Gunneridae</taxon>
        <taxon>Pentapetalae</taxon>
        <taxon>rosids</taxon>
        <taxon>fabids</taxon>
        <taxon>Rosales</taxon>
        <taxon>Rosaceae</taxon>
        <taxon>Rosoideae</taxon>
        <taxon>Rosoideae incertae sedis</taxon>
        <taxon>Rubus</taxon>
    </lineage>
</organism>
<evidence type="ECO:0000313" key="3">
    <source>
        <dbReference type="Proteomes" id="UP001457282"/>
    </source>
</evidence>
<comment type="caution">
    <text evidence="2">The sequence shown here is derived from an EMBL/GenBank/DDBJ whole genome shotgun (WGS) entry which is preliminary data.</text>
</comment>
<evidence type="ECO:0000313" key="2">
    <source>
        <dbReference type="EMBL" id="KAK9938485.1"/>
    </source>
</evidence>
<protein>
    <submittedName>
        <fullName evidence="2">Uncharacterized protein</fullName>
    </submittedName>
</protein>
<dbReference type="AlphaFoldDB" id="A0AAW1XQP0"/>
<evidence type="ECO:0000256" key="1">
    <source>
        <dbReference type="SAM" id="MobiDB-lite"/>
    </source>
</evidence>
<name>A0AAW1XQP0_RUBAR</name>
<reference evidence="2 3" key="1">
    <citation type="journal article" date="2023" name="G3 (Bethesda)">
        <title>A chromosome-length genome assembly and annotation of blackberry (Rubus argutus, cv. 'Hillquist').</title>
        <authorList>
            <person name="Bruna T."/>
            <person name="Aryal R."/>
            <person name="Dudchenko O."/>
            <person name="Sargent D.J."/>
            <person name="Mead D."/>
            <person name="Buti M."/>
            <person name="Cavallini A."/>
            <person name="Hytonen T."/>
            <person name="Andres J."/>
            <person name="Pham M."/>
            <person name="Weisz D."/>
            <person name="Mascagni F."/>
            <person name="Usai G."/>
            <person name="Natali L."/>
            <person name="Bassil N."/>
            <person name="Fernandez G.E."/>
            <person name="Lomsadze A."/>
            <person name="Armour M."/>
            <person name="Olukolu B."/>
            <person name="Poorten T."/>
            <person name="Britton C."/>
            <person name="Davik J."/>
            <person name="Ashrafi H."/>
            <person name="Aiden E.L."/>
            <person name="Borodovsky M."/>
            <person name="Worthington M."/>
        </authorList>
    </citation>
    <scope>NUCLEOTIDE SEQUENCE [LARGE SCALE GENOMIC DNA]</scope>
    <source>
        <strain evidence="2">PI 553951</strain>
    </source>
</reference>
<feature type="compositionally biased region" description="Polar residues" evidence="1">
    <location>
        <begin position="67"/>
        <end position="91"/>
    </location>
</feature>
<dbReference type="Proteomes" id="UP001457282">
    <property type="component" value="Unassembled WGS sequence"/>
</dbReference>